<dbReference type="Proteomes" id="UP000465221">
    <property type="component" value="Unassembled WGS sequence"/>
</dbReference>
<evidence type="ECO:0000313" key="2">
    <source>
        <dbReference type="EMBL" id="GFF49133.1"/>
    </source>
</evidence>
<name>A0A8H3S3N8_9EURO</name>
<dbReference type="PANTHER" id="PTHR31571:SF5">
    <property type="entry name" value="ALTERED INHERITANCE OF MITOCHONDRIA PROTEIN 6"/>
    <property type="match status" value="1"/>
</dbReference>
<accession>A0A8H3S3N8</accession>
<evidence type="ECO:0000313" key="3">
    <source>
        <dbReference type="Proteomes" id="UP000465221"/>
    </source>
</evidence>
<gene>
    <name evidence="2" type="ORF">IFM46972_08728</name>
</gene>
<sequence length="392" mass="43724">MAPSVSGHAPYGLELPEETAVDISYDEWYSWTLLEDHPLRAPPTYCCPGLFEFIHGCYVTARKNWGERLFRGVCLLLMITIVIQLSILPLGLLHLLPNAQLREHGQVFGFSHSHAECSAYRLQAIRDAMGDSFAVRCIGIKVNIWMQNGSLWANDSMASVSASEVLSNAYFKSMLEKLDAMNSRLNSPVRSAEASLLGSSDQETERSSVLLLELQSPIETAWPDLMSRLEKLRTGRYLSYKNGTRRVLRPVTVVISSTDLPYLDRTNVGESDVIFFDTSLKSLTRTHHTEGGEGTDGDSEAANHGRKAVLAGSVMATADFQASVGLPRRGRFSKEQIELIRTQVRAAHQHGLLARYTGIQCHPRQLRRLILRVLAQEGVDLIDNDQKDCERP</sequence>
<dbReference type="AlphaFoldDB" id="A0A8H3S3N8"/>
<comment type="caution">
    <text evidence="2">The sequence shown here is derived from an EMBL/GenBank/DDBJ whole genome shotgun (WGS) entry which is preliminary data.</text>
</comment>
<evidence type="ECO:0000256" key="1">
    <source>
        <dbReference type="SAM" id="Phobius"/>
    </source>
</evidence>
<dbReference type="InterPro" id="IPR051236">
    <property type="entry name" value="HAT_RTT109-like"/>
</dbReference>
<reference evidence="2 3" key="1">
    <citation type="submission" date="2020-01" db="EMBL/GenBank/DDBJ databases">
        <title>Draft genome sequence of Aspergillus udagawae IFM 46972.</title>
        <authorList>
            <person name="Takahashi H."/>
            <person name="Yaguchi T."/>
        </authorList>
    </citation>
    <scope>NUCLEOTIDE SEQUENCE [LARGE SCALE GENOMIC DNA]</scope>
    <source>
        <strain evidence="2 3">IFM 46972</strain>
    </source>
</reference>
<feature type="transmembrane region" description="Helical" evidence="1">
    <location>
        <begin position="72"/>
        <end position="96"/>
    </location>
</feature>
<proteinExistence type="predicted"/>
<keyword evidence="1" id="KW-0472">Membrane</keyword>
<dbReference type="EMBL" id="BLKC01000077">
    <property type="protein sequence ID" value="GFF49133.1"/>
    <property type="molecule type" value="Genomic_DNA"/>
</dbReference>
<keyword evidence="1" id="KW-0812">Transmembrane</keyword>
<dbReference type="PANTHER" id="PTHR31571">
    <property type="entry name" value="ALTERED INHERITANCE OF MITOCHONDRIA PROTEIN 6"/>
    <property type="match status" value="1"/>
</dbReference>
<organism evidence="2 3">
    <name type="scientific">Aspergillus udagawae</name>
    <dbReference type="NCBI Taxonomy" id="91492"/>
    <lineage>
        <taxon>Eukaryota</taxon>
        <taxon>Fungi</taxon>
        <taxon>Dikarya</taxon>
        <taxon>Ascomycota</taxon>
        <taxon>Pezizomycotina</taxon>
        <taxon>Eurotiomycetes</taxon>
        <taxon>Eurotiomycetidae</taxon>
        <taxon>Eurotiales</taxon>
        <taxon>Aspergillaceae</taxon>
        <taxon>Aspergillus</taxon>
        <taxon>Aspergillus subgen. Fumigati</taxon>
    </lineage>
</organism>
<protein>
    <submittedName>
        <fullName evidence="2">Uncharacterized protein</fullName>
    </submittedName>
</protein>
<keyword evidence="1" id="KW-1133">Transmembrane helix</keyword>